<feature type="domain" description="Sushi" evidence="7">
    <location>
        <begin position="393"/>
        <end position="459"/>
    </location>
</feature>
<dbReference type="Gene3D" id="2.10.70.10">
    <property type="entry name" value="Complement Module, domain 1"/>
    <property type="match status" value="3"/>
</dbReference>
<keyword evidence="6" id="KW-0472">Membrane</keyword>
<dbReference type="InterPro" id="IPR035976">
    <property type="entry name" value="Sushi/SCR/CCP_sf"/>
</dbReference>
<evidence type="ECO:0000313" key="8">
    <source>
        <dbReference type="EMBL" id="KAJ8035140.1"/>
    </source>
</evidence>
<evidence type="ECO:0000256" key="4">
    <source>
        <dbReference type="ARBA" id="ARBA00023180"/>
    </source>
</evidence>
<accession>A0A9Q1BYH3</accession>
<dbReference type="PANTHER" id="PTHR19325">
    <property type="entry name" value="COMPLEMENT COMPONENT-RELATED SUSHI DOMAIN-CONTAINING"/>
    <property type="match status" value="1"/>
</dbReference>
<evidence type="ECO:0000259" key="7">
    <source>
        <dbReference type="PROSITE" id="PS50923"/>
    </source>
</evidence>
<dbReference type="InterPro" id="IPR050350">
    <property type="entry name" value="Compl-Cell_Adhes-Reg"/>
</dbReference>
<keyword evidence="6" id="KW-0812">Transmembrane</keyword>
<comment type="caution">
    <text evidence="5">Lacks conserved residue(s) required for the propagation of feature annotation.</text>
</comment>
<feature type="domain" description="Sushi" evidence="7">
    <location>
        <begin position="326"/>
        <end position="392"/>
    </location>
</feature>
<evidence type="ECO:0000256" key="5">
    <source>
        <dbReference type="PROSITE-ProRule" id="PRU00302"/>
    </source>
</evidence>
<evidence type="ECO:0000256" key="3">
    <source>
        <dbReference type="ARBA" id="ARBA00023157"/>
    </source>
</evidence>
<feature type="domain" description="Sushi" evidence="7">
    <location>
        <begin position="146"/>
        <end position="212"/>
    </location>
</feature>
<evidence type="ECO:0000256" key="1">
    <source>
        <dbReference type="ARBA" id="ARBA00022659"/>
    </source>
</evidence>
<dbReference type="PANTHER" id="PTHR19325:SF560">
    <property type="entry name" value="SUSHI, VON WILLEBRAND FACTOR TYPE A, EGF AND PENTRAXIN DOMAIN-CONTAINING PROTEIN 1"/>
    <property type="match status" value="1"/>
</dbReference>
<feature type="domain" description="Sushi" evidence="7">
    <location>
        <begin position="460"/>
        <end position="526"/>
    </location>
</feature>
<protein>
    <submittedName>
        <fullName evidence="8">E-selectin</fullName>
    </submittedName>
</protein>
<name>A0A9Q1BYH3_HOLLE</name>
<dbReference type="Pfam" id="PF00084">
    <property type="entry name" value="Sushi"/>
    <property type="match status" value="2"/>
</dbReference>
<keyword evidence="6" id="KW-1133">Transmembrane helix</keyword>
<reference evidence="8" key="1">
    <citation type="submission" date="2021-10" db="EMBL/GenBank/DDBJ databases">
        <title>Tropical sea cucumber genome reveals ecological adaptation and Cuvierian tubules defense mechanism.</title>
        <authorList>
            <person name="Chen T."/>
        </authorList>
    </citation>
    <scope>NUCLEOTIDE SEQUENCE</scope>
    <source>
        <strain evidence="8">Nanhai2018</strain>
        <tissue evidence="8">Muscle</tissue>
    </source>
</reference>
<dbReference type="InterPro" id="IPR000436">
    <property type="entry name" value="Sushi_SCR_CCP_dom"/>
</dbReference>
<dbReference type="AlphaFoldDB" id="A0A9Q1BYH3"/>
<keyword evidence="3" id="KW-1015">Disulfide bond</keyword>
<dbReference type="SMART" id="SM00032">
    <property type="entry name" value="CCP"/>
    <property type="match status" value="6"/>
</dbReference>
<keyword evidence="4" id="KW-0325">Glycoprotein</keyword>
<dbReference type="PROSITE" id="PS50923">
    <property type="entry name" value="SUSHI"/>
    <property type="match status" value="5"/>
</dbReference>
<feature type="transmembrane region" description="Helical" evidence="6">
    <location>
        <begin position="7"/>
        <end position="29"/>
    </location>
</feature>
<evidence type="ECO:0000256" key="2">
    <source>
        <dbReference type="ARBA" id="ARBA00022737"/>
    </source>
</evidence>
<proteinExistence type="predicted"/>
<dbReference type="OrthoDB" id="406096at2759"/>
<keyword evidence="9" id="KW-1185">Reference proteome</keyword>
<dbReference type="Proteomes" id="UP001152320">
    <property type="component" value="Chromosome 10"/>
</dbReference>
<evidence type="ECO:0000256" key="6">
    <source>
        <dbReference type="SAM" id="Phobius"/>
    </source>
</evidence>
<feature type="domain" description="Sushi" evidence="7">
    <location>
        <begin position="79"/>
        <end position="145"/>
    </location>
</feature>
<dbReference type="EMBL" id="JAIZAY010000010">
    <property type="protein sequence ID" value="KAJ8035140.1"/>
    <property type="molecule type" value="Genomic_DNA"/>
</dbReference>
<sequence>MSLSPCFVNILSFLFDNCLVLSLFLSISWTRGESVCYSREQIDDLNFKVRRVPCDDNKHSLFKTFASHEDVAIADLIAISCPFNKLPTVKNGQFNTNNCTGNLVHDTCDMTCDVDYYTTTIRKTLCQNTGSNEGRWTTDNFTCDAISCPFNKLPTVKNGQFNTNNCTGNLVHDTCDMTCDVDYYTSTIRKTLCQNTGSNEGRWITDNFTCDAISCPFNKLPTVMNGQFNTTNCTGNLVHDTCDMTCDVDYYTTTIRKTLCQNTGSNEGRWITDNFTCDGESVCYSREQIDDLNFKVRRVPCDDNKHSLFKTFASHEDVAIADLIAITCPYSDLPRVTYGQFHQSGCSGNNVGDTCRMTCNTNYYTSTPKQTRCQNVGIHQGSWSNDNFICQAITCPFSDLPSVTHGQFRQSGCSGNSVGDTCDMTCETNYCTSTPKQTRCQNVGSHQGSWSNDNFICQTITCPYSDLPSVTYGQFHPSGCSGNRVGDTCRMTCNTNYYTSTPKQTRCQNVGIHQGSWSNDNFICQNFLDGYTLIINAAV</sequence>
<evidence type="ECO:0000313" key="9">
    <source>
        <dbReference type="Proteomes" id="UP001152320"/>
    </source>
</evidence>
<dbReference type="SUPFAM" id="SSF57535">
    <property type="entry name" value="Complement control module/SCR domain"/>
    <property type="match status" value="5"/>
</dbReference>
<organism evidence="8 9">
    <name type="scientific">Holothuria leucospilota</name>
    <name type="common">Black long sea cucumber</name>
    <name type="synonym">Mertensiothuria leucospilota</name>
    <dbReference type="NCBI Taxonomy" id="206669"/>
    <lineage>
        <taxon>Eukaryota</taxon>
        <taxon>Metazoa</taxon>
        <taxon>Echinodermata</taxon>
        <taxon>Eleutherozoa</taxon>
        <taxon>Echinozoa</taxon>
        <taxon>Holothuroidea</taxon>
        <taxon>Aspidochirotacea</taxon>
        <taxon>Aspidochirotida</taxon>
        <taxon>Holothuriidae</taxon>
        <taxon>Holothuria</taxon>
    </lineage>
</organism>
<keyword evidence="1 5" id="KW-0768">Sushi</keyword>
<comment type="caution">
    <text evidence="8">The sequence shown here is derived from an EMBL/GenBank/DDBJ whole genome shotgun (WGS) entry which is preliminary data.</text>
</comment>
<keyword evidence="2" id="KW-0677">Repeat</keyword>
<gene>
    <name evidence="8" type="ORF">HOLleu_22270</name>
</gene>